<reference evidence="1" key="2">
    <citation type="submission" date="2019-03" db="EMBL/GenBank/DDBJ databases">
        <authorList>
            <person name="Chen S.-C."/>
            <person name="Wu S.-Y."/>
            <person name="Lai M.-C."/>
        </authorList>
    </citation>
    <scope>NUCLEOTIDE SEQUENCE</scope>
    <source>
        <strain evidence="1">ML15</strain>
    </source>
</reference>
<dbReference type="OrthoDB" id="383949at2157"/>
<dbReference type="EMBL" id="CP037968">
    <property type="protein sequence ID" value="QYZ79648.1"/>
    <property type="molecule type" value="Genomic_DNA"/>
</dbReference>
<evidence type="ECO:0000313" key="1">
    <source>
        <dbReference type="EMBL" id="QYZ79648.1"/>
    </source>
</evidence>
<reference evidence="1" key="1">
    <citation type="journal article" date="2005" name="Int. J. Syst. Evol. Microbiol.">
        <title>Methanofollis formosanus sp. nov., isolated from a fish pond.</title>
        <authorList>
            <person name="Wu S.Y."/>
            <person name="Chen S.C."/>
            <person name="Lai M.C."/>
        </authorList>
    </citation>
    <scope>NUCLEOTIDE SEQUENCE</scope>
    <source>
        <strain evidence="1">ML15</strain>
    </source>
</reference>
<proteinExistence type="predicted"/>
<dbReference type="Proteomes" id="UP000826709">
    <property type="component" value="Chromosome"/>
</dbReference>
<dbReference type="KEGG" id="mfk:E2N92_09500"/>
<protein>
    <submittedName>
        <fullName evidence="1">Uncharacterized protein</fullName>
    </submittedName>
</protein>
<keyword evidence="2" id="KW-1185">Reference proteome</keyword>
<dbReference type="RefSeq" id="WP_220680957.1">
    <property type="nucleotide sequence ID" value="NZ_CP037968.1"/>
</dbReference>
<organism evidence="1 2">
    <name type="scientific">Methanofollis formosanus</name>
    <dbReference type="NCBI Taxonomy" id="299308"/>
    <lineage>
        <taxon>Archaea</taxon>
        <taxon>Methanobacteriati</taxon>
        <taxon>Methanobacteriota</taxon>
        <taxon>Stenosarchaea group</taxon>
        <taxon>Methanomicrobia</taxon>
        <taxon>Methanomicrobiales</taxon>
        <taxon>Methanomicrobiaceae</taxon>
        <taxon>Methanofollis</taxon>
    </lineage>
</organism>
<evidence type="ECO:0000313" key="2">
    <source>
        <dbReference type="Proteomes" id="UP000826709"/>
    </source>
</evidence>
<name>A0A8G1EGB1_9EURY</name>
<accession>A0A8G1EGB1</accession>
<dbReference type="AlphaFoldDB" id="A0A8G1EGB1"/>
<gene>
    <name evidence="1" type="ORF">E2N92_09500</name>
</gene>
<sequence>MIGVIDVTDWQTTVDLRTGRGTVADGPLVRIARKVQADHHYPGDRKPESVSWVTDTALDLCRRSTPGLMVLSYAYPYLTRLFTAPSPTEWQDIVEKTLCAVDRFTEASGMTPVIVGTGDMVPVQERIDLSGLACLTATGGAAPRYAGLYNPSKDDLESLADHPGVRGLIKREDAFKADLFCAGAQRRFPDYLVAARPGYLFRGFGGVPRPLVHLPACNESVPLVSDIGRAEEITGIRGMIEEHLAEGERIALIIVEGVGFADLDRPAYACRNTWRWHTYSPGEGQYAAILAGQHLPEQPYPPGFRYYPEDGEGREYPFAGPYGVMPEDTLGTAYAGRSAAVGSRSTMTHVYAGTDIAIECFARNLYNYGTMAAVRSSKNELWSGIR</sequence>